<sequence length="1941" mass="220816">MVNIILCGSPGSRKSDIARGLISKYKNRFQDHKLIDNIAAKELLLNGIHGRKDYNKDDRRFISVQEQIVERACIKEKKVVENNKEFITANSIIDGLVLLTACLETYTVVETLLAKPNVQTTVERYRNSLVVLLNPVKWQYDDGICLRLKKDDWLVVKGIYVELFLKQGIPFIDLREESLDEILSEIRKASSGEIRIDSDIGRLYQENTLQTDRPRRQASRNFDDNLTIQNNFSFFLRVDTHNMHINIPTIKLNDCEYKQDWTKFPVDQTNRFISRFSHERLICLHFDIKVKSKTAQELLIKGVKVNGQNYEFLGCSASGIKERKCYMWKGTQFEVKDILKQCGDFNEIKTVSKYLARISLLFSTVQFTSIEINDHRIIMDRDIEHAGYVFSDGCGSIGRTLAKELVTQLRDKPLDSNYVPSVFQVRFQGYKGVLAIDPSIDADSILVRPSMKKFDTNMFPKLGVCGFSKPYTFGHLNKQFIQLLSSLGVPDCVFESKQREYLDDLKNIFYDPEKAIRILQWQNMFEIAQEILQANGNQSVWEQANVTKTLRNLQTRLLTKVEKLNIIVPESRNLYGVCDQSGTLAYGQCFLRVTIGGKPVTISGQVVVCKNPCYLRGDVRVLTAVSYLNSQISAARNLDHLVDCIVFPTEGIRPHADEIAGSDLDGDQFFVAWDPEIIPEEVRPPYDYPSVERRPEGTITPEKIYSYFTKQNEVQKMMGRVDKLFNMWADRNGVGSVECERLGQLFSRVVDASKTGDLVEIPKALCTVEPVSEIDAAKTYVWVRMKLSASALKDEFKSRTITEPNLNMENISDEFIYDMAYQAQGNITECDKFTFLFRYLTSTTQLPDEIIECFLDLYGNSINFSLFTTAEKQIAIESGIPVQIVMNALNRSCILRHEELKFFEMDRPSNAWHFIAYLDAVDFRWEYIKYTLTTNEKSLIVFRLQDDVIFELQVIGKLVENKEPEKLNGGNISAVLYSRHFGYKRKYILGNEYWLDFSGHTLQLYRDQDRTKTFIWLQGVTNLFVSEDERTLNNKSSPSHPTSRSRAQIQNKVRNAISVDLQRFDRRIFNSARKHPKVNKMEWVEIEIYAQTEANECPYLDVYQVNDLLPVKEEDEPETMSAREDDDTIYLLFKEHMHAGEDCTSENMFVRLSEAASKGDFFCFLETLKAAPKYQSSEVVHAFSSLLQNVLQIIAPVTLTEDFSVCLAEIFDHIKDILFLNEPHVVLIIFASLCRLGFDPKVMVSVFDCCISPCTLQDFLTVVEKWECFYFLDHQLSVAFLEHLVLCINMDCENKVSFERDVHDYIVRFGQLHVIHLLGEIHACRELFKEEDSSSNQSCIRNLKFDRTADSEDGVLSMYRTGALDSTTRITRGQFVAIMRQSYDKDPEKRRVCCLAQVISICVAPLTLTLKIEGSIPHVVTRSMQNNEVRFWRVELIGNIVTYLRVVTSMKSLIGGSDSLPEVFKCITSPAGFETTPSIAGVPISAPIEFAVDVRQILPSGHETTIYSRTPSTPSVSIETELNVSQTYAVNQALLNPVTLIQGPPGTGKTKVACHIVKEVLKKGGIKPILVVAETNVAVDNITRRLQNEVFLVRIGPAEGISCDLYDLSLEGQVKRIAEREAKKDVIRDAEGLFHRNTRLINLVLSKADVILTTCAGAGDKCLENMNFSFVLVDEATQTLETTILCCLSRGMKQMVMIGDPVQLGPTIVGTGYYSSPNLYTLNDLKRTLFHRLYECRLAPICFLDTQYRMHSEIARFPASEFYGNKLKTPETVNKRTAIVFQWPKSNTPLCFVNVNGIEKRSGTSYCNMAEAQTVSTIVDMFLNDVDEEKDREKRIGIEQIGVITLYRGQVVALKNAVRKGVMISTVDGFQGQEKDLIVVSTVLNNDNGHIGFAGDPNRINVLLTRAKRALVIVGSKKTLNNSALWSKWIDQAPVFYLKAC</sequence>
<dbReference type="Pfam" id="PF13087">
    <property type="entry name" value="AAA_12"/>
    <property type="match status" value="1"/>
</dbReference>
<evidence type="ECO:0000256" key="3">
    <source>
        <dbReference type="ARBA" id="ARBA00022806"/>
    </source>
</evidence>
<evidence type="ECO:0000259" key="6">
    <source>
        <dbReference type="SMART" id="SM00487"/>
    </source>
</evidence>
<keyword evidence="1" id="KW-0547">Nucleotide-binding</keyword>
<dbReference type="GO" id="GO:0005524">
    <property type="term" value="F:ATP binding"/>
    <property type="evidence" value="ECO:0007669"/>
    <property type="project" value="UniProtKB-KW"/>
</dbReference>
<dbReference type="OrthoDB" id="6513042at2759"/>
<dbReference type="GO" id="GO:0003968">
    <property type="term" value="F:RNA-directed RNA polymerase activity"/>
    <property type="evidence" value="ECO:0007669"/>
    <property type="project" value="UniProtKB-KW"/>
</dbReference>
<reference evidence="7" key="1">
    <citation type="journal article" date="2019" name="bioRxiv">
        <title>The Genome of the Zebra Mussel, Dreissena polymorpha: A Resource for Invasive Species Research.</title>
        <authorList>
            <person name="McCartney M.A."/>
            <person name="Auch B."/>
            <person name="Kono T."/>
            <person name="Mallez S."/>
            <person name="Zhang Y."/>
            <person name="Obille A."/>
            <person name="Becker A."/>
            <person name="Abrahante J.E."/>
            <person name="Garbe J."/>
            <person name="Badalamenti J.P."/>
            <person name="Herman A."/>
            <person name="Mangelson H."/>
            <person name="Liachko I."/>
            <person name="Sullivan S."/>
            <person name="Sone E.D."/>
            <person name="Koren S."/>
            <person name="Silverstein K.A.T."/>
            <person name="Beckman K.B."/>
            <person name="Gohl D.M."/>
        </authorList>
    </citation>
    <scope>NUCLEOTIDE SEQUENCE</scope>
    <source>
        <strain evidence="7">Duluth1</strain>
        <tissue evidence="7">Whole animal</tissue>
    </source>
</reference>
<keyword evidence="3" id="KW-0347">Helicase</keyword>
<dbReference type="EMBL" id="JAIWYP010000002">
    <property type="protein sequence ID" value="KAH3869363.1"/>
    <property type="molecule type" value="Genomic_DNA"/>
</dbReference>
<keyword evidence="8" id="KW-1185">Reference proteome</keyword>
<organism evidence="7 8">
    <name type="scientific">Dreissena polymorpha</name>
    <name type="common">Zebra mussel</name>
    <name type="synonym">Mytilus polymorpha</name>
    <dbReference type="NCBI Taxonomy" id="45954"/>
    <lineage>
        <taxon>Eukaryota</taxon>
        <taxon>Metazoa</taxon>
        <taxon>Spiralia</taxon>
        <taxon>Lophotrochozoa</taxon>
        <taxon>Mollusca</taxon>
        <taxon>Bivalvia</taxon>
        <taxon>Autobranchia</taxon>
        <taxon>Heteroconchia</taxon>
        <taxon>Euheterodonta</taxon>
        <taxon>Imparidentia</taxon>
        <taxon>Neoheterodontei</taxon>
        <taxon>Myida</taxon>
        <taxon>Dreissenoidea</taxon>
        <taxon>Dreissenidae</taxon>
        <taxon>Dreissena</taxon>
    </lineage>
</organism>
<reference evidence="7" key="2">
    <citation type="submission" date="2020-11" db="EMBL/GenBank/DDBJ databases">
        <authorList>
            <person name="McCartney M.A."/>
            <person name="Auch B."/>
            <person name="Kono T."/>
            <person name="Mallez S."/>
            <person name="Becker A."/>
            <person name="Gohl D.M."/>
            <person name="Silverstein K.A.T."/>
            <person name="Koren S."/>
            <person name="Bechman K.B."/>
            <person name="Herman A."/>
            <person name="Abrahante J.E."/>
            <person name="Garbe J."/>
        </authorList>
    </citation>
    <scope>NUCLEOTIDE SEQUENCE</scope>
    <source>
        <strain evidence="7">Duluth1</strain>
        <tissue evidence="7">Whole animal</tissue>
    </source>
</reference>
<evidence type="ECO:0000256" key="2">
    <source>
        <dbReference type="ARBA" id="ARBA00022801"/>
    </source>
</evidence>
<dbReference type="CDD" id="cd18808">
    <property type="entry name" value="SF1_C_Upf1"/>
    <property type="match status" value="1"/>
</dbReference>
<dbReference type="Proteomes" id="UP000828390">
    <property type="component" value="Unassembled WGS sequence"/>
</dbReference>
<feature type="domain" description="Helicase ATP-binding" evidence="6">
    <location>
        <begin position="1518"/>
        <end position="1730"/>
    </location>
</feature>
<proteinExistence type="predicted"/>
<dbReference type="InterPro" id="IPR041679">
    <property type="entry name" value="DNA2/NAM7-like_C"/>
</dbReference>
<evidence type="ECO:0000313" key="8">
    <source>
        <dbReference type="Proteomes" id="UP000828390"/>
    </source>
</evidence>
<dbReference type="GO" id="GO:0003723">
    <property type="term" value="F:RNA binding"/>
    <property type="evidence" value="ECO:0007669"/>
    <property type="project" value="UniProtKB-KW"/>
</dbReference>
<comment type="catalytic activity">
    <reaction evidence="5">
        <text>ATP + H2O = ADP + phosphate + H(+)</text>
        <dbReference type="Rhea" id="RHEA:13065"/>
        <dbReference type="ChEBI" id="CHEBI:15377"/>
        <dbReference type="ChEBI" id="CHEBI:15378"/>
        <dbReference type="ChEBI" id="CHEBI:30616"/>
        <dbReference type="ChEBI" id="CHEBI:43474"/>
        <dbReference type="ChEBI" id="CHEBI:456216"/>
        <dbReference type="EC" id="3.6.4.12"/>
    </reaction>
    <physiologicalReaction direction="left-to-right" evidence="5">
        <dbReference type="Rhea" id="RHEA:13066"/>
    </physiologicalReaction>
</comment>
<evidence type="ECO:0000256" key="5">
    <source>
        <dbReference type="ARBA" id="ARBA00048432"/>
    </source>
</evidence>
<dbReference type="GO" id="GO:0031380">
    <property type="term" value="C:nuclear RNA-directed RNA polymerase complex"/>
    <property type="evidence" value="ECO:0007669"/>
    <property type="project" value="TreeGrafter"/>
</dbReference>
<dbReference type="GO" id="GO:0003678">
    <property type="term" value="F:DNA helicase activity"/>
    <property type="evidence" value="ECO:0007669"/>
    <property type="project" value="UniProtKB-EC"/>
</dbReference>
<keyword evidence="2" id="KW-0378">Hydrolase</keyword>
<dbReference type="Pfam" id="PF05183">
    <property type="entry name" value="RdRP"/>
    <property type="match status" value="1"/>
</dbReference>
<dbReference type="InterPro" id="IPR014001">
    <property type="entry name" value="Helicase_ATP-bd"/>
</dbReference>
<evidence type="ECO:0000256" key="4">
    <source>
        <dbReference type="ARBA" id="ARBA00022840"/>
    </source>
</evidence>
<dbReference type="GO" id="GO:0030422">
    <property type="term" value="P:siRNA processing"/>
    <property type="evidence" value="ECO:0007669"/>
    <property type="project" value="TreeGrafter"/>
</dbReference>
<dbReference type="PANTHER" id="PTHR23079">
    <property type="entry name" value="RNA-DEPENDENT RNA POLYMERASE"/>
    <property type="match status" value="1"/>
</dbReference>
<dbReference type="InterPro" id="IPR041677">
    <property type="entry name" value="DNA2/NAM7_AAA_11"/>
</dbReference>
<accession>A0A9D4M325</accession>
<dbReference type="InterPro" id="IPR007855">
    <property type="entry name" value="RDRP"/>
</dbReference>
<gene>
    <name evidence="7" type="ORF">DPMN_032526</name>
</gene>
<keyword evidence="4" id="KW-0067">ATP-binding</keyword>
<protein>
    <recommendedName>
        <fullName evidence="6">Helicase ATP-binding domain-containing protein</fullName>
    </recommendedName>
</protein>
<dbReference type="SMART" id="SM00487">
    <property type="entry name" value="DEXDc"/>
    <property type="match status" value="1"/>
</dbReference>
<dbReference type="Gene3D" id="3.40.50.300">
    <property type="entry name" value="P-loop containing nucleotide triphosphate hydrolases"/>
    <property type="match status" value="3"/>
</dbReference>
<evidence type="ECO:0000256" key="1">
    <source>
        <dbReference type="ARBA" id="ARBA00022741"/>
    </source>
</evidence>
<dbReference type="InterPro" id="IPR047187">
    <property type="entry name" value="SF1_C_Upf1"/>
</dbReference>
<comment type="caution">
    <text evidence="7">The sequence shown here is derived from an EMBL/GenBank/DDBJ whole genome shotgun (WGS) entry which is preliminary data.</text>
</comment>
<dbReference type="GO" id="GO:0005694">
    <property type="term" value="C:chromosome"/>
    <property type="evidence" value="ECO:0007669"/>
    <property type="project" value="UniProtKB-ARBA"/>
</dbReference>
<dbReference type="GO" id="GO:0016787">
    <property type="term" value="F:hydrolase activity"/>
    <property type="evidence" value="ECO:0007669"/>
    <property type="project" value="UniProtKB-KW"/>
</dbReference>
<dbReference type="SUPFAM" id="SSF52540">
    <property type="entry name" value="P-loop containing nucleoside triphosphate hydrolases"/>
    <property type="match status" value="1"/>
</dbReference>
<dbReference type="InterPro" id="IPR057596">
    <property type="entry name" value="RDRP_core"/>
</dbReference>
<dbReference type="Pfam" id="PF13086">
    <property type="entry name" value="AAA_11"/>
    <property type="match status" value="2"/>
</dbReference>
<dbReference type="FunFam" id="3.40.50.300:FF:000326">
    <property type="entry name" value="P-loop containing nucleoside triphosphate hydrolase"/>
    <property type="match status" value="1"/>
</dbReference>
<name>A0A9D4M325_DREPO</name>
<dbReference type="PANTHER" id="PTHR23079:SF55">
    <property type="entry name" value="RNA-DIRECTED RNA POLYMERASE"/>
    <property type="match status" value="1"/>
</dbReference>
<dbReference type="InterPro" id="IPR027417">
    <property type="entry name" value="P-loop_NTPase"/>
</dbReference>
<evidence type="ECO:0000313" key="7">
    <source>
        <dbReference type="EMBL" id="KAH3869363.1"/>
    </source>
</evidence>